<feature type="transmembrane region" description="Helical" evidence="6">
    <location>
        <begin position="290"/>
        <end position="310"/>
    </location>
</feature>
<feature type="transmembrane region" description="Helical" evidence="6">
    <location>
        <begin position="421"/>
        <end position="443"/>
    </location>
</feature>
<evidence type="ECO:0000313" key="8">
    <source>
        <dbReference type="Proteomes" id="UP000799767"/>
    </source>
</evidence>
<feature type="transmembrane region" description="Helical" evidence="6">
    <location>
        <begin position="393"/>
        <end position="415"/>
    </location>
</feature>
<dbReference type="PANTHER" id="PTHR23502:SF132">
    <property type="entry name" value="POLYAMINE TRANSPORTER 2-RELATED"/>
    <property type="match status" value="1"/>
</dbReference>
<evidence type="ECO:0000256" key="4">
    <source>
        <dbReference type="ARBA" id="ARBA00022989"/>
    </source>
</evidence>
<dbReference type="Proteomes" id="UP000799767">
    <property type="component" value="Unassembled WGS sequence"/>
</dbReference>
<feature type="transmembrane region" description="Helical" evidence="6">
    <location>
        <begin position="51"/>
        <end position="71"/>
    </location>
</feature>
<accession>A0A6A6PME6</accession>
<protein>
    <submittedName>
        <fullName evidence="7">Major facilitator superfamily domain-containing protein</fullName>
    </submittedName>
</protein>
<dbReference type="AlphaFoldDB" id="A0A6A6PME6"/>
<dbReference type="GO" id="GO:0005886">
    <property type="term" value="C:plasma membrane"/>
    <property type="evidence" value="ECO:0007669"/>
    <property type="project" value="TreeGrafter"/>
</dbReference>
<keyword evidence="4 6" id="KW-1133">Transmembrane helix</keyword>
<dbReference type="PANTHER" id="PTHR23502">
    <property type="entry name" value="MAJOR FACILITATOR SUPERFAMILY"/>
    <property type="match status" value="1"/>
</dbReference>
<feature type="transmembrane region" description="Helical" evidence="6">
    <location>
        <begin position="251"/>
        <end position="270"/>
    </location>
</feature>
<keyword evidence="2" id="KW-0813">Transport</keyword>
<evidence type="ECO:0000256" key="1">
    <source>
        <dbReference type="ARBA" id="ARBA00004141"/>
    </source>
</evidence>
<proteinExistence type="predicted"/>
<reference evidence="7" key="1">
    <citation type="journal article" date="2020" name="Stud. Mycol.">
        <title>101 Dothideomycetes genomes: a test case for predicting lifestyles and emergence of pathogens.</title>
        <authorList>
            <person name="Haridas S."/>
            <person name="Albert R."/>
            <person name="Binder M."/>
            <person name="Bloem J."/>
            <person name="Labutti K."/>
            <person name="Salamov A."/>
            <person name="Andreopoulos B."/>
            <person name="Baker S."/>
            <person name="Barry K."/>
            <person name="Bills G."/>
            <person name="Bluhm B."/>
            <person name="Cannon C."/>
            <person name="Castanera R."/>
            <person name="Culley D."/>
            <person name="Daum C."/>
            <person name="Ezra D."/>
            <person name="Gonzalez J."/>
            <person name="Henrissat B."/>
            <person name="Kuo A."/>
            <person name="Liang C."/>
            <person name="Lipzen A."/>
            <person name="Lutzoni F."/>
            <person name="Magnuson J."/>
            <person name="Mondo S."/>
            <person name="Nolan M."/>
            <person name="Ohm R."/>
            <person name="Pangilinan J."/>
            <person name="Park H.-J."/>
            <person name="Ramirez L."/>
            <person name="Alfaro M."/>
            <person name="Sun H."/>
            <person name="Tritt A."/>
            <person name="Yoshinaga Y."/>
            <person name="Zwiers L.-H."/>
            <person name="Turgeon B."/>
            <person name="Goodwin S."/>
            <person name="Spatafora J."/>
            <person name="Crous P."/>
            <person name="Grigoriev I."/>
        </authorList>
    </citation>
    <scope>NUCLEOTIDE SEQUENCE</scope>
    <source>
        <strain evidence="7">CBS 113389</strain>
    </source>
</reference>
<dbReference type="RefSeq" id="XP_033587556.1">
    <property type="nucleotide sequence ID" value="XM_033731421.1"/>
</dbReference>
<dbReference type="OrthoDB" id="3357846at2759"/>
<keyword evidence="5 6" id="KW-0472">Membrane</keyword>
<dbReference type="GO" id="GO:0022857">
    <property type="term" value="F:transmembrane transporter activity"/>
    <property type="evidence" value="ECO:0007669"/>
    <property type="project" value="InterPro"/>
</dbReference>
<dbReference type="EMBL" id="MU001638">
    <property type="protein sequence ID" value="KAF2480986.1"/>
    <property type="molecule type" value="Genomic_DNA"/>
</dbReference>
<feature type="transmembrane region" description="Helical" evidence="6">
    <location>
        <begin position="331"/>
        <end position="350"/>
    </location>
</feature>
<keyword evidence="3 6" id="KW-0812">Transmembrane</keyword>
<evidence type="ECO:0000256" key="3">
    <source>
        <dbReference type="ARBA" id="ARBA00022692"/>
    </source>
</evidence>
<dbReference type="GeneID" id="54472423"/>
<evidence type="ECO:0000313" key="7">
    <source>
        <dbReference type="EMBL" id="KAF2480986.1"/>
    </source>
</evidence>
<feature type="transmembrane region" description="Helical" evidence="6">
    <location>
        <begin position="15"/>
        <end position="39"/>
    </location>
</feature>
<organism evidence="7 8">
    <name type="scientific">Neohortaea acidophila</name>
    <dbReference type="NCBI Taxonomy" id="245834"/>
    <lineage>
        <taxon>Eukaryota</taxon>
        <taxon>Fungi</taxon>
        <taxon>Dikarya</taxon>
        <taxon>Ascomycota</taxon>
        <taxon>Pezizomycotina</taxon>
        <taxon>Dothideomycetes</taxon>
        <taxon>Dothideomycetidae</taxon>
        <taxon>Mycosphaerellales</taxon>
        <taxon>Teratosphaeriaceae</taxon>
        <taxon>Neohortaea</taxon>
    </lineage>
</organism>
<feature type="transmembrane region" description="Helical" evidence="6">
    <location>
        <begin position="83"/>
        <end position="100"/>
    </location>
</feature>
<name>A0A6A6PME6_9PEZI</name>
<comment type="subcellular location">
    <subcellularLocation>
        <location evidence="1">Membrane</location>
        <topology evidence="1">Multi-pass membrane protein</topology>
    </subcellularLocation>
</comment>
<dbReference type="InterPro" id="IPR011701">
    <property type="entry name" value="MFS"/>
</dbReference>
<feature type="transmembrane region" description="Helical" evidence="6">
    <location>
        <begin position="178"/>
        <end position="202"/>
    </location>
</feature>
<sequence length="459" mass="51123">MEVQNPENWPLATKWTVTGVMCVVTVAMYTGSAFWSVCIDDAVKRFDISETVAQLGTSLFVVGFGLGPMVWSPLSEMPSVGRLKVYLWTAVIFIACQLPIPLSDNIAVILVCRFLTGFFCSPVLAVGGGTVADMFGPATIGYPMACWELATWGGSAVGPTFAGFTFDRFGYKGPMWELVFLGVLGLMLIICLIPETLPATILHHRAQRLRRGHPHKTFVTYSELQEDRTSLFATMRGLLVKALALNFHEPIVFVLNLYVALVFAIFFGMLESYPYVFKQEPYNFNTGQVGLVFLGIFAGGFVSMIAYFIFLWKHQDHCFDENGNITPEERLLPAIPSGLFVPLGLFWYGWTTHIHWIMPTLGGFFFGIGMFTIFMSMLSYLPDAYPSYAATVIAGNCLMRAGLAAAFPLFIIPYYELLGPGVTSSILGGLGVLFMPWPLYLFYRGHQLRMRSREARKDI</sequence>
<dbReference type="InterPro" id="IPR036259">
    <property type="entry name" value="MFS_trans_sf"/>
</dbReference>
<evidence type="ECO:0000256" key="5">
    <source>
        <dbReference type="ARBA" id="ARBA00023136"/>
    </source>
</evidence>
<evidence type="ECO:0000256" key="2">
    <source>
        <dbReference type="ARBA" id="ARBA00022448"/>
    </source>
</evidence>
<feature type="transmembrane region" description="Helical" evidence="6">
    <location>
        <begin position="107"/>
        <end position="127"/>
    </location>
</feature>
<keyword evidence="8" id="KW-1185">Reference proteome</keyword>
<dbReference type="SUPFAM" id="SSF103473">
    <property type="entry name" value="MFS general substrate transporter"/>
    <property type="match status" value="1"/>
</dbReference>
<evidence type="ECO:0000256" key="6">
    <source>
        <dbReference type="SAM" id="Phobius"/>
    </source>
</evidence>
<gene>
    <name evidence="7" type="ORF">BDY17DRAFT_254331</name>
</gene>
<dbReference type="Pfam" id="PF07690">
    <property type="entry name" value="MFS_1"/>
    <property type="match status" value="1"/>
</dbReference>
<feature type="transmembrane region" description="Helical" evidence="6">
    <location>
        <begin position="356"/>
        <end position="381"/>
    </location>
</feature>
<dbReference type="Gene3D" id="1.20.1250.20">
    <property type="entry name" value="MFS general substrate transporter like domains"/>
    <property type="match status" value="1"/>
</dbReference>